<dbReference type="InParanoid" id="A0A1B4XFY8"/>
<feature type="binding site" evidence="12">
    <location>
        <begin position="11"/>
        <end position="18"/>
    </location>
    <ligand>
        <name>ATP</name>
        <dbReference type="ChEBI" id="CHEBI:30616"/>
    </ligand>
</feature>
<keyword evidence="8 12" id="KW-0067">ATP-binding</keyword>
<evidence type="ECO:0000256" key="1">
    <source>
        <dbReference type="ARBA" id="ARBA00009776"/>
    </source>
</evidence>
<organism evidence="14 15">
    <name type="scientific">Sulfuricaulis limicola</name>
    <dbReference type="NCBI Taxonomy" id="1620215"/>
    <lineage>
        <taxon>Bacteria</taxon>
        <taxon>Pseudomonadati</taxon>
        <taxon>Pseudomonadota</taxon>
        <taxon>Gammaproteobacteria</taxon>
        <taxon>Acidiferrobacterales</taxon>
        <taxon>Acidiferrobacteraceae</taxon>
        <taxon>Sulfuricaulis</taxon>
    </lineage>
</organism>
<evidence type="ECO:0000256" key="9">
    <source>
        <dbReference type="ARBA" id="ARBA00029962"/>
    </source>
</evidence>
<evidence type="ECO:0000256" key="11">
    <source>
        <dbReference type="ARBA" id="ARBA00057735"/>
    </source>
</evidence>
<evidence type="ECO:0000313" key="14">
    <source>
        <dbReference type="EMBL" id="BAV33687.1"/>
    </source>
</evidence>
<feature type="domain" description="Thymidylate kinase-like" evidence="13">
    <location>
        <begin position="9"/>
        <end position="198"/>
    </location>
</feature>
<name>A0A1B4XFY8_9GAMM</name>
<evidence type="ECO:0000256" key="12">
    <source>
        <dbReference type="HAMAP-Rule" id="MF_00165"/>
    </source>
</evidence>
<dbReference type="GO" id="GO:0006227">
    <property type="term" value="P:dUDP biosynthetic process"/>
    <property type="evidence" value="ECO:0007669"/>
    <property type="project" value="TreeGrafter"/>
</dbReference>
<dbReference type="Gene3D" id="3.40.50.300">
    <property type="entry name" value="P-loop containing nucleotide triphosphate hydrolases"/>
    <property type="match status" value="1"/>
</dbReference>
<proteinExistence type="inferred from homology"/>
<evidence type="ECO:0000256" key="5">
    <source>
        <dbReference type="ARBA" id="ARBA00022727"/>
    </source>
</evidence>
<dbReference type="OrthoDB" id="9774907at2"/>
<dbReference type="SUPFAM" id="SSF52540">
    <property type="entry name" value="P-loop containing nucleoside triphosphate hydrolases"/>
    <property type="match status" value="1"/>
</dbReference>
<gene>
    <name evidence="12" type="primary">tmk</name>
    <name evidence="14" type="ORF">SCL_1376</name>
</gene>
<accession>A0A1B4XFY8</accession>
<evidence type="ECO:0000256" key="7">
    <source>
        <dbReference type="ARBA" id="ARBA00022777"/>
    </source>
</evidence>
<dbReference type="CDD" id="cd01672">
    <property type="entry name" value="TMPK"/>
    <property type="match status" value="1"/>
</dbReference>
<evidence type="ECO:0000256" key="4">
    <source>
        <dbReference type="ARBA" id="ARBA00022679"/>
    </source>
</evidence>
<keyword evidence="7 12" id="KW-0418">Kinase</keyword>
<dbReference type="KEGG" id="slim:SCL_1376"/>
<keyword evidence="6 12" id="KW-0547">Nucleotide-binding</keyword>
<dbReference type="GO" id="GO:0006235">
    <property type="term" value="P:dTTP biosynthetic process"/>
    <property type="evidence" value="ECO:0007669"/>
    <property type="project" value="UniProtKB-UniRule"/>
</dbReference>
<keyword evidence="15" id="KW-1185">Reference proteome</keyword>
<dbReference type="GO" id="GO:0006233">
    <property type="term" value="P:dTDP biosynthetic process"/>
    <property type="evidence" value="ECO:0007669"/>
    <property type="project" value="InterPro"/>
</dbReference>
<keyword evidence="4 12" id="KW-0808">Transferase</keyword>
<keyword evidence="5 12" id="KW-0545">Nucleotide biosynthesis</keyword>
<dbReference type="PANTHER" id="PTHR10344">
    <property type="entry name" value="THYMIDYLATE KINASE"/>
    <property type="match status" value="1"/>
</dbReference>
<sequence length="209" mass="23426">MPRGLFITLEGGEGAGKSTNLAFIHQWLQRAGHAVVVTREPGGTELGERVRDILLHSRELHITPETEMLLMFAARAEHLAKVIRPALAAGKAVLCDRFTDATYAYQGGGRGLPAERIASMETRVQGDLRPDLTLLLDLPVEAGRERAGQRGAPDRFERENNEFFSRVRETYLARARAEPARMRIIDASRPLEQVERQITATLEEFVRDR</sequence>
<dbReference type="HAMAP" id="MF_00165">
    <property type="entry name" value="Thymidylate_kinase"/>
    <property type="match status" value="1"/>
</dbReference>
<dbReference type="InterPro" id="IPR039430">
    <property type="entry name" value="Thymidylate_kin-like_dom"/>
</dbReference>
<dbReference type="InterPro" id="IPR027417">
    <property type="entry name" value="P-loop_NTPase"/>
</dbReference>
<dbReference type="FunFam" id="3.40.50.300:FF:000225">
    <property type="entry name" value="Thymidylate kinase"/>
    <property type="match status" value="1"/>
</dbReference>
<evidence type="ECO:0000256" key="3">
    <source>
        <dbReference type="ARBA" id="ARBA00017144"/>
    </source>
</evidence>
<evidence type="ECO:0000256" key="6">
    <source>
        <dbReference type="ARBA" id="ARBA00022741"/>
    </source>
</evidence>
<dbReference type="EC" id="2.7.4.9" evidence="2 12"/>
<evidence type="ECO:0000256" key="10">
    <source>
        <dbReference type="ARBA" id="ARBA00048743"/>
    </source>
</evidence>
<dbReference type="RefSeq" id="WP_096360515.1">
    <property type="nucleotide sequence ID" value="NZ_AP014879.1"/>
</dbReference>
<dbReference type="AlphaFoldDB" id="A0A1B4XFY8"/>
<evidence type="ECO:0000256" key="8">
    <source>
        <dbReference type="ARBA" id="ARBA00022840"/>
    </source>
</evidence>
<dbReference type="GO" id="GO:0005524">
    <property type="term" value="F:ATP binding"/>
    <property type="evidence" value="ECO:0007669"/>
    <property type="project" value="UniProtKB-UniRule"/>
</dbReference>
<dbReference type="EMBL" id="AP014879">
    <property type="protein sequence ID" value="BAV33687.1"/>
    <property type="molecule type" value="Genomic_DNA"/>
</dbReference>
<dbReference type="FunCoup" id="A0A1B4XFY8">
    <property type="interactions" value="493"/>
</dbReference>
<dbReference type="InterPro" id="IPR018094">
    <property type="entry name" value="Thymidylate_kinase"/>
</dbReference>
<evidence type="ECO:0000256" key="2">
    <source>
        <dbReference type="ARBA" id="ARBA00012980"/>
    </source>
</evidence>
<dbReference type="Proteomes" id="UP000243180">
    <property type="component" value="Chromosome"/>
</dbReference>
<dbReference type="GO" id="GO:0005829">
    <property type="term" value="C:cytosol"/>
    <property type="evidence" value="ECO:0007669"/>
    <property type="project" value="TreeGrafter"/>
</dbReference>
<comment type="catalytic activity">
    <reaction evidence="10 12">
        <text>dTMP + ATP = dTDP + ADP</text>
        <dbReference type="Rhea" id="RHEA:13517"/>
        <dbReference type="ChEBI" id="CHEBI:30616"/>
        <dbReference type="ChEBI" id="CHEBI:58369"/>
        <dbReference type="ChEBI" id="CHEBI:63528"/>
        <dbReference type="ChEBI" id="CHEBI:456216"/>
        <dbReference type="EC" id="2.7.4.9"/>
    </reaction>
</comment>
<dbReference type="NCBIfam" id="TIGR00041">
    <property type="entry name" value="DTMP_kinase"/>
    <property type="match status" value="1"/>
</dbReference>
<dbReference type="Pfam" id="PF02223">
    <property type="entry name" value="Thymidylate_kin"/>
    <property type="match status" value="1"/>
</dbReference>
<reference evidence="14 15" key="1">
    <citation type="submission" date="2015-05" db="EMBL/GenBank/DDBJ databases">
        <title>Complete genome sequence of a sulfur-oxidizing gammaproteobacterium strain HA5.</title>
        <authorList>
            <person name="Miura A."/>
            <person name="Kojima H."/>
            <person name="Fukui M."/>
        </authorList>
    </citation>
    <scope>NUCLEOTIDE SEQUENCE [LARGE SCALE GENOMIC DNA]</scope>
    <source>
        <strain evidence="14 15">HA5</strain>
    </source>
</reference>
<comment type="function">
    <text evidence="11 12">Phosphorylation of dTMP to form dTDP in both de novo and salvage pathways of dTTP synthesis.</text>
</comment>
<evidence type="ECO:0000259" key="13">
    <source>
        <dbReference type="Pfam" id="PF02223"/>
    </source>
</evidence>
<dbReference type="PANTHER" id="PTHR10344:SF4">
    <property type="entry name" value="UMP-CMP KINASE 2, MITOCHONDRIAL"/>
    <property type="match status" value="1"/>
</dbReference>
<comment type="similarity">
    <text evidence="1 12">Belongs to the thymidylate kinase family.</text>
</comment>
<dbReference type="GO" id="GO:0004798">
    <property type="term" value="F:dTMP kinase activity"/>
    <property type="evidence" value="ECO:0007669"/>
    <property type="project" value="UniProtKB-UniRule"/>
</dbReference>
<evidence type="ECO:0000313" key="15">
    <source>
        <dbReference type="Proteomes" id="UP000243180"/>
    </source>
</evidence>
<protein>
    <recommendedName>
        <fullName evidence="3 12">Thymidylate kinase</fullName>
        <ecNumber evidence="2 12">2.7.4.9</ecNumber>
    </recommendedName>
    <alternativeName>
        <fullName evidence="9 12">dTMP kinase</fullName>
    </alternativeName>
</protein>